<dbReference type="InterPro" id="IPR002347">
    <property type="entry name" value="SDR_fam"/>
</dbReference>
<dbReference type="InterPro" id="IPR051687">
    <property type="entry name" value="Peroxisomal_Beta-Oxidation"/>
</dbReference>
<organism evidence="4 5">
    <name type="scientific">Rhizorhabdus dicambivorans</name>
    <dbReference type="NCBI Taxonomy" id="1850238"/>
    <lineage>
        <taxon>Bacteria</taxon>
        <taxon>Pseudomonadati</taxon>
        <taxon>Pseudomonadota</taxon>
        <taxon>Alphaproteobacteria</taxon>
        <taxon>Sphingomonadales</taxon>
        <taxon>Sphingomonadaceae</taxon>
        <taxon>Rhizorhabdus</taxon>
    </lineage>
</organism>
<sequence length="320" mass="33878">MNMGNELRFDGKVAVVTGAGRGLGREFALLLASRGAAVIVNDIGSSVDAQRYAAGEKAPNPAGEVVEEIIAAGGRAKANTASVADPAGAASIVDDAVEAFGRIDIVINNAAVVLTEPFATMSLDMLTTSLEVNLKGPFLVAQRAWGHMLKQGGGRILNICSVDGVVFGNVNHSAYDAAKGGLAGLTRGMAIEGAEVGIAVNGLLPGAYTRGQKSVDQSLTPVKLIDMRPELVAPAACWLVHEACGENGAFFHSSSGRLSRVFVGVGEGFQDVPEHFSMERIRDNREQAHSYEPYVSPRTTQEFNEFRVRRFREINPPVEA</sequence>
<accession>A0A2A4FVH1</accession>
<dbReference type="KEGG" id="rdi:CMV14_09380"/>
<dbReference type="Gene3D" id="3.40.50.720">
    <property type="entry name" value="NAD(P)-binding Rossmann-like Domain"/>
    <property type="match status" value="1"/>
</dbReference>
<dbReference type="AlphaFoldDB" id="A0A2A4FVH1"/>
<evidence type="ECO:0000256" key="1">
    <source>
        <dbReference type="ARBA" id="ARBA00006484"/>
    </source>
</evidence>
<dbReference type="SUPFAM" id="SSF51735">
    <property type="entry name" value="NAD(P)-binding Rossmann-fold domains"/>
    <property type="match status" value="1"/>
</dbReference>
<evidence type="ECO:0000313" key="5">
    <source>
        <dbReference type="Proteomes" id="UP000218934"/>
    </source>
</evidence>
<name>A0A2A4FVH1_9SPHN</name>
<comment type="caution">
    <text evidence="4">The sequence shown here is derived from an EMBL/GenBank/DDBJ whole genome shotgun (WGS) entry which is preliminary data.</text>
</comment>
<evidence type="ECO:0000256" key="2">
    <source>
        <dbReference type="ARBA" id="ARBA00023002"/>
    </source>
</evidence>
<dbReference type="Proteomes" id="UP000218934">
    <property type="component" value="Unassembled WGS sequence"/>
</dbReference>
<protein>
    <submittedName>
        <fullName evidence="4">Short-chain dehydrogenase</fullName>
    </submittedName>
</protein>
<dbReference type="Pfam" id="PF00106">
    <property type="entry name" value="adh_short"/>
    <property type="match status" value="1"/>
</dbReference>
<reference evidence="4 5" key="1">
    <citation type="submission" date="2017-09" db="EMBL/GenBank/DDBJ databases">
        <title>The Catabolism of 3,6-Dichlorosalicylic acid is Initiated by the Cytochrome P450 Monooxygenase DsmABC in Rhizorhabdus dicambivorans Ndbn-20.</title>
        <authorList>
            <person name="Na L."/>
        </authorList>
    </citation>
    <scope>NUCLEOTIDE SEQUENCE [LARGE SCALE GENOMIC DNA]</scope>
    <source>
        <strain evidence="4 5">Ndbn-20m</strain>
    </source>
</reference>
<dbReference type="PANTHER" id="PTHR45024">
    <property type="entry name" value="DEHYDROGENASES, SHORT CHAIN"/>
    <property type="match status" value="1"/>
</dbReference>
<dbReference type="PRINTS" id="PR00080">
    <property type="entry name" value="SDRFAMILY"/>
</dbReference>
<evidence type="ECO:0000256" key="3">
    <source>
        <dbReference type="RuleBase" id="RU000363"/>
    </source>
</evidence>
<proteinExistence type="inferred from homology"/>
<dbReference type="GO" id="GO:0016491">
    <property type="term" value="F:oxidoreductase activity"/>
    <property type="evidence" value="ECO:0007669"/>
    <property type="project" value="UniProtKB-KW"/>
</dbReference>
<dbReference type="OrthoDB" id="9804774at2"/>
<gene>
    <name evidence="4" type="ORF">COO09_14305</name>
</gene>
<dbReference type="PRINTS" id="PR00081">
    <property type="entry name" value="GDHRDH"/>
</dbReference>
<comment type="similarity">
    <text evidence="1 3">Belongs to the short-chain dehydrogenases/reductases (SDR) family.</text>
</comment>
<keyword evidence="5" id="KW-1185">Reference proteome</keyword>
<keyword evidence="2" id="KW-0560">Oxidoreductase</keyword>
<dbReference type="PANTHER" id="PTHR45024:SF2">
    <property type="entry name" value="SCP2 DOMAIN-CONTAINING PROTEIN"/>
    <property type="match status" value="1"/>
</dbReference>
<evidence type="ECO:0000313" key="4">
    <source>
        <dbReference type="EMBL" id="PCE41684.1"/>
    </source>
</evidence>
<dbReference type="InterPro" id="IPR036291">
    <property type="entry name" value="NAD(P)-bd_dom_sf"/>
</dbReference>
<dbReference type="RefSeq" id="WP_083215893.1">
    <property type="nucleotide sequence ID" value="NZ_CP023449.1"/>
</dbReference>
<dbReference type="EMBL" id="NWUF01000013">
    <property type="protein sequence ID" value="PCE41684.1"/>
    <property type="molecule type" value="Genomic_DNA"/>
</dbReference>